<evidence type="ECO:0000256" key="6">
    <source>
        <dbReference type="ARBA" id="ARBA00023014"/>
    </source>
</evidence>
<evidence type="ECO:0000313" key="9">
    <source>
        <dbReference type="EMBL" id="AIM27038.1"/>
    </source>
</evidence>
<evidence type="ECO:0000313" key="10">
    <source>
        <dbReference type="Proteomes" id="UP000029084"/>
    </source>
</evidence>
<dbReference type="GO" id="GO:0046872">
    <property type="term" value="F:metal ion binding"/>
    <property type="evidence" value="ECO:0007669"/>
    <property type="project" value="UniProtKB-KW"/>
</dbReference>
<feature type="domain" description="Nitrite/sulphite reductase 4Fe-4S" evidence="7">
    <location>
        <begin position="322"/>
        <end position="393"/>
    </location>
</feature>
<dbReference type="InterPro" id="IPR051329">
    <property type="entry name" value="NIR_SIR_4Fe-4S"/>
</dbReference>
<dbReference type="PANTHER" id="PTHR32439">
    <property type="entry name" value="FERREDOXIN--NITRITE REDUCTASE, CHLOROPLASTIC"/>
    <property type="match status" value="1"/>
</dbReference>
<dbReference type="GeneID" id="97614046"/>
<dbReference type="RefSeq" id="WP_012020839.1">
    <property type="nucleotide sequence ID" value="NZ_AP019770.1"/>
</dbReference>
<keyword evidence="2" id="KW-0349">Heme</keyword>
<dbReference type="InterPro" id="IPR045854">
    <property type="entry name" value="NO2/SO3_Rdtase_4Fe4S_sf"/>
</dbReference>
<proteinExistence type="predicted"/>
<dbReference type="SUPFAM" id="SSF56014">
    <property type="entry name" value="Nitrite and sulphite reductase 4Fe-4S domain-like"/>
    <property type="match status" value="2"/>
</dbReference>
<keyword evidence="6" id="KW-0411">Iron-sulfur</keyword>
<dbReference type="PANTHER" id="PTHR32439:SF9">
    <property type="entry name" value="BLR3264 PROTEIN"/>
    <property type="match status" value="1"/>
</dbReference>
<evidence type="ECO:0000256" key="2">
    <source>
        <dbReference type="ARBA" id="ARBA00022617"/>
    </source>
</evidence>
<keyword evidence="4" id="KW-0560">Oxidoreductase</keyword>
<gene>
    <name evidence="9" type="ORF">HA72_0880</name>
</gene>
<dbReference type="InterPro" id="IPR006067">
    <property type="entry name" value="NO2/SO3_Rdtase_4Fe4S_dom"/>
</dbReference>
<reference evidence="9 10" key="1">
    <citation type="journal article" date="2014" name="J. Bacteriol.">
        <title>Role of an Archaeal PitA Transporter in the Copper and Arsenic Resistance of Metallosphaera sedula, an Extreme Thermoacidophile.</title>
        <authorList>
            <person name="McCarthy S."/>
            <person name="Ai C."/>
            <person name="Wheaton G."/>
            <person name="Tevatia R."/>
            <person name="Eckrich V."/>
            <person name="Kelly R."/>
            <person name="Blum P."/>
        </authorList>
    </citation>
    <scope>NUCLEOTIDE SEQUENCE [LARGE SCALE GENOMIC DNA]</scope>
    <source>
        <strain evidence="9 10">CuR1</strain>
    </source>
</reference>
<accession>A0A088E502</accession>
<dbReference type="GO" id="GO:0016491">
    <property type="term" value="F:oxidoreductase activity"/>
    <property type="evidence" value="ECO:0007669"/>
    <property type="project" value="UniProtKB-KW"/>
</dbReference>
<evidence type="ECO:0000259" key="7">
    <source>
        <dbReference type="Pfam" id="PF01077"/>
    </source>
</evidence>
<dbReference type="OMA" id="CTHDCGM"/>
<dbReference type="Proteomes" id="UP000029084">
    <property type="component" value="Chromosome"/>
</dbReference>
<sequence length="445" mass="50306" precursor="true">MKYSEKFKSLYPERFKGIYSSRGDNDLISIRIRQGKERDPSRWWYQQLEVLANISKKGDGRVHFTTRGDVELYGIQLSDKEKVLRELESVELDPRDSCGASVRNVLPCPSYICPFAKTDAIKASLEIASFFRHNPEYEFPKLPKRVKISVSACEKGCSVPVIMDVGIVARGEDLFDVWVGGGIGDHDFQGIKLFEGVTLADAKRISIAVTNILKRENEKRGFKWVVQKYGSERVKEMILNEIEKIQIERIKGIPSSHLNAKLMVVRTRGGWLNWEEVEEVAKIARENLGFVSLFNSQAIFIPVRELPKGAESVEYPYLKNVVEACIGDDYCPPAIISTTKMAEDLLKTASDSKMRIHISGCSHSCGRHQVADLGFRAVMRNGKRALKIYVNGNNYSIGKVVGEVDYEDYLLVVDKLKGIDLENIEEIRRKLMEIPSFKAGGQSEE</sequence>
<evidence type="ECO:0000256" key="5">
    <source>
        <dbReference type="ARBA" id="ARBA00023004"/>
    </source>
</evidence>
<dbReference type="Gene3D" id="3.90.480.10">
    <property type="entry name" value="Sulfite Reductase Hemoprotein,Domain 2"/>
    <property type="match status" value="1"/>
</dbReference>
<dbReference type="InterPro" id="IPR036136">
    <property type="entry name" value="Nit/Sulf_reduc_fer-like_dom_sf"/>
</dbReference>
<dbReference type="InterPro" id="IPR005117">
    <property type="entry name" value="NiRdtase/SiRdtase_haem-b_fer"/>
</dbReference>
<keyword evidence="5" id="KW-0408">Iron</keyword>
<dbReference type="Pfam" id="PF01077">
    <property type="entry name" value="NIR_SIR"/>
    <property type="match status" value="2"/>
</dbReference>
<evidence type="ECO:0000256" key="3">
    <source>
        <dbReference type="ARBA" id="ARBA00022723"/>
    </source>
</evidence>
<dbReference type="Gene3D" id="3.30.413.10">
    <property type="entry name" value="Sulfite Reductase Hemoprotein, domain 1"/>
    <property type="match status" value="2"/>
</dbReference>
<evidence type="ECO:0000256" key="4">
    <source>
        <dbReference type="ARBA" id="ARBA00023002"/>
    </source>
</evidence>
<dbReference type="GO" id="GO:0020037">
    <property type="term" value="F:heme binding"/>
    <property type="evidence" value="ECO:0007669"/>
    <property type="project" value="InterPro"/>
</dbReference>
<dbReference type="InterPro" id="IPR006066">
    <property type="entry name" value="NO2/SO3_Rdtase_FeS/sirohaem_BS"/>
</dbReference>
<evidence type="ECO:0000256" key="1">
    <source>
        <dbReference type="ARBA" id="ARBA00022485"/>
    </source>
</evidence>
<dbReference type="EMBL" id="CP008822">
    <property type="protein sequence ID" value="AIM27038.1"/>
    <property type="molecule type" value="Genomic_DNA"/>
</dbReference>
<protein>
    <submittedName>
        <fullName evidence="9">Nitrite and sulphite reductase 4Fe-4S region</fullName>
    </submittedName>
</protein>
<name>A0A088E502_9CREN</name>
<organism evidence="9 10">
    <name type="scientific">Metallosphaera sedula</name>
    <dbReference type="NCBI Taxonomy" id="43687"/>
    <lineage>
        <taxon>Archaea</taxon>
        <taxon>Thermoproteota</taxon>
        <taxon>Thermoprotei</taxon>
        <taxon>Sulfolobales</taxon>
        <taxon>Sulfolobaceae</taxon>
        <taxon>Metallosphaera</taxon>
    </lineage>
</organism>
<dbReference type="PROSITE" id="PS00365">
    <property type="entry name" value="NIR_SIR"/>
    <property type="match status" value="1"/>
</dbReference>
<dbReference type="SUPFAM" id="SSF55124">
    <property type="entry name" value="Nitrite/Sulfite reductase N-terminal domain-like"/>
    <property type="match status" value="1"/>
</dbReference>
<dbReference type="AlphaFoldDB" id="A0A088E502"/>
<feature type="domain" description="Nitrite/Sulfite reductase ferredoxin-like" evidence="8">
    <location>
        <begin position="46"/>
        <end position="89"/>
    </location>
</feature>
<feature type="domain" description="Nitrite/sulphite reductase 4Fe-4S" evidence="7">
    <location>
        <begin position="98"/>
        <end position="243"/>
    </location>
</feature>
<keyword evidence="1" id="KW-0004">4Fe-4S</keyword>
<dbReference type="Pfam" id="PF03460">
    <property type="entry name" value="NIR_SIR_ferr"/>
    <property type="match status" value="1"/>
</dbReference>
<dbReference type="OrthoDB" id="15347at2157"/>
<dbReference type="GO" id="GO:0051539">
    <property type="term" value="F:4 iron, 4 sulfur cluster binding"/>
    <property type="evidence" value="ECO:0007669"/>
    <property type="project" value="UniProtKB-KW"/>
</dbReference>
<keyword evidence="3" id="KW-0479">Metal-binding</keyword>
<evidence type="ECO:0000259" key="8">
    <source>
        <dbReference type="Pfam" id="PF03460"/>
    </source>
</evidence>